<dbReference type="Proteomes" id="UP001595868">
    <property type="component" value="Unassembled WGS sequence"/>
</dbReference>
<evidence type="ECO:0000256" key="1">
    <source>
        <dbReference type="ARBA" id="ARBA00023125"/>
    </source>
</evidence>
<keyword evidence="1" id="KW-0238">DNA-binding</keyword>
<dbReference type="Pfam" id="PF13408">
    <property type="entry name" value="Zn_ribbon_recom"/>
    <property type="match status" value="1"/>
</dbReference>
<evidence type="ECO:0000313" key="5">
    <source>
        <dbReference type="Proteomes" id="UP001595868"/>
    </source>
</evidence>
<comment type="caution">
    <text evidence="4">The sequence shown here is derived from an EMBL/GenBank/DDBJ whole genome shotgun (WGS) entry which is preliminary data.</text>
</comment>
<evidence type="ECO:0000313" key="4">
    <source>
        <dbReference type="EMBL" id="MFC4105962.1"/>
    </source>
</evidence>
<reference evidence="5" key="1">
    <citation type="journal article" date="2019" name="Int. J. Syst. Evol. Microbiol.">
        <title>The Global Catalogue of Microorganisms (GCM) 10K type strain sequencing project: providing services to taxonomists for standard genome sequencing and annotation.</title>
        <authorList>
            <consortium name="The Broad Institute Genomics Platform"/>
            <consortium name="The Broad Institute Genome Sequencing Center for Infectious Disease"/>
            <person name="Wu L."/>
            <person name="Ma J."/>
        </authorList>
    </citation>
    <scope>NUCLEOTIDE SEQUENCE [LARGE SCALE GENOMIC DNA]</scope>
    <source>
        <strain evidence="5">2902at01</strain>
    </source>
</reference>
<dbReference type="RefSeq" id="WP_377543301.1">
    <property type="nucleotide sequence ID" value="NZ_JBHSBN010000004.1"/>
</dbReference>
<dbReference type="PANTHER" id="PTHR30461:SF2">
    <property type="entry name" value="SERINE RECOMBINASE PINE-RELATED"/>
    <property type="match status" value="1"/>
</dbReference>
<dbReference type="PANTHER" id="PTHR30461">
    <property type="entry name" value="DNA-INVERTASE FROM LAMBDOID PROPHAGE"/>
    <property type="match status" value="1"/>
</dbReference>
<evidence type="ECO:0000259" key="3">
    <source>
        <dbReference type="Pfam" id="PF13408"/>
    </source>
</evidence>
<dbReference type="InterPro" id="IPR025827">
    <property type="entry name" value="Zn_ribbon_recom_dom"/>
</dbReference>
<feature type="domain" description="Recombinase zinc beta ribbon" evidence="3">
    <location>
        <begin position="6"/>
        <end position="68"/>
    </location>
</feature>
<keyword evidence="5" id="KW-1185">Reference proteome</keyword>
<evidence type="ECO:0000256" key="2">
    <source>
        <dbReference type="ARBA" id="ARBA00023172"/>
    </source>
</evidence>
<dbReference type="EMBL" id="JBHSBN010000004">
    <property type="protein sequence ID" value="MFC4105962.1"/>
    <property type="molecule type" value="Genomic_DNA"/>
</dbReference>
<gene>
    <name evidence="4" type="ORF">ACFOX0_08425</name>
</gene>
<protein>
    <submittedName>
        <fullName evidence="4">Zinc ribbon domain-containing protein</fullName>
    </submittedName>
</protein>
<dbReference type="InterPro" id="IPR050639">
    <property type="entry name" value="SSR_resolvase"/>
</dbReference>
<keyword evidence="2" id="KW-0233">DNA recombination</keyword>
<organism evidence="4 5">
    <name type="scientific">Micromonospora zhanjiangensis</name>
    <dbReference type="NCBI Taxonomy" id="1522057"/>
    <lineage>
        <taxon>Bacteria</taxon>
        <taxon>Bacillati</taxon>
        <taxon>Actinomycetota</taxon>
        <taxon>Actinomycetes</taxon>
        <taxon>Micromonosporales</taxon>
        <taxon>Micromonosporaceae</taxon>
        <taxon>Micromonospora</taxon>
    </lineage>
</organism>
<name>A0ABV8KJ53_9ACTN</name>
<proteinExistence type="predicted"/>
<sequence length="238" mass="26675">MALLLDVAFCALCGFPMYRRFTRVKGKDDYRWSYLYYGCGGRWSRRNSDCEAKSAVRGDKLHAVVERLLLAEIGPLEIMRTVKVAGVSHRAEIVELEAALEDLLARSAGKGEAVARVYAKRIEAVEDKLATLSAIPEQEPSVRQEWTGEKYAERWAAANEDERRQLLKASGIRVEVVAHKGGPMRLGLFERPERYDAAVALTVEDGMQVAMYLPRDLAERATGQPSRVTHKQRSLIAP</sequence>
<accession>A0ABV8KJ53</accession>